<dbReference type="HOGENOM" id="CLU_080298_0_0_1"/>
<accession>A0A0D3I8B9</accession>
<evidence type="ECO:0000256" key="1">
    <source>
        <dbReference type="SAM" id="MobiDB-lite"/>
    </source>
</evidence>
<dbReference type="EnsemblProtists" id="EOD07504">
    <property type="protein sequence ID" value="EOD07504"/>
    <property type="gene ID" value="EMIHUDRAFT_453330"/>
</dbReference>
<sequence length="302" mass="32702">MGNCGSREVPAVAVPERTALAPSRPKTSANASMRARSSSSSSRASVGKVAAAGEPGRSEEEWREVIRAEDLAAFGSNEPGSAAAAAHSAQLGVTIEYLLEFTREHNCWHFPTWKVVTDIIKPATRARRQRFAELDAVQATGAVGRADTFASHCWGALWGLLVASLADQADVRRRVWVDVFAVRQWAGNEADHAYDAVVPHCTSFAICCQASPTKQIQGVNCLASLSNSEMLARRIDLVPERIRTQIAFLRAWSLLEIMRAVEAEARHEPHPAPPSAASSVSKLDTNCSVFELLRRATSDSPS</sequence>
<keyword evidence="3" id="KW-1185">Reference proteome</keyword>
<evidence type="ECO:0000313" key="3">
    <source>
        <dbReference type="Proteomes" id="UP000013827"/>
    </source>
</evidence>
<name>A0A0D3I8B9_EMIH1</name>
<dbReference type="Proteomes" id="UP000013827">
    <property type="component" value="Unassembled WGS sequence"/>
</dbReference>
<organism evidence="2 3">
    <name type="scientific">Emiliania huxleyi (strain CCMP1516)</name>
    <dbReference type="NCBI Taxonomy" id="280463"/>
    <lineage>
        <taxon>Eukaryota</taxon>
        <taxon>Haptista</taxon>
        <taxon>Haptophyta</taxon>
        <taxon>Prymnesiophyceae</taxon>
        <taxon>Isochrysidales</taxon>
        <taxon>Noelaerhabdaceae</taxon>
        <taxon>Emiliania</taxon>
    </lineage>
</organism>
<evidence type="ECO:0000313" key="2">
    <source>
        <dbReference type="EnsemblProtists" id="EOD07504"/>
    </source>
</evidence>
<protein>
    <submittedName>
        <fullName evidence="2">Uncharacterized protein</fullName>
    </submittedName>
</protein>
<dbReference type="RefSeq" id="XP_005759933.1">
    <property type="nucleotide sequence ID" value="XM_005759876.1"/>
</dbReference>
<dbReference type="AlphaFoldDB" id="A0A0D3I8B9"/>
<feature type="region of interest" description="Disordered" evidence="1">
    <location>
        <begin position="1"/>
        <end position="61"/>
    </location>
</feature>
<reference evidence="3" key="1">
    <citation type="journal article" date="2013" name="Nature">
        <title>Pan genome of the phytoplankton Emiliania underpins its global distribution.</title>
        <authorList>
            <person name="Read B.A."/>
            <person name="Kegel J."/>
            <person name="Klute M.J."/>
            <person name="Kuo A."/>
            <person name="Lefebvre S.C."/>
            <person name="Maumus F."/>
            <person name="Mayer C."/>
            <person name="Miller J."/>
            <person name="Monier A."/>
            <person name="Salamov A."/>
            <person name="Young J."/>
            <person name="Aguilar M."/>
            <person name="Claverie J.M."/>
            <person name="Frickenhaus S."/>
            <person name="Gonzalez K."/>
            <person name="Herman E.K."/>
            <person name="Lin Y.C."/>
            <person name="Napier J."/>
            <person name="Ogata H."/>
            <person name="Sarno A.F."/>
            <person name="Shmutz J."/>
            <person name="Schroeder D."/>
            <person name="de Vargas C."/>
            <person name="Verret F."/>
            <person name="von Dassow P."/>
            <person name="Valentin K."/>
            <person name="Van de Peer Y."/>
            <person name="Wheeler G."/>
            <person name="Dacks J.B."/>
            <person name="Delwiche C.F."/>
            <person name="Dyhrman S.T."/>
            <person name="Glockner G."/>
            <person name="John U."/>
            <person name="Richards T."/>
            <person name="Worden A.Z."/>
            <person name="Zhang X."/>
            <person name="Grigoriev I.V."/>
            <person name="Allen A.E."/>
            <person name="Bidle K."/>
            <person name="Borodovsky M."/>
            <person name="Bowler C."/>
            <person name="Brownlee C."/>
            <person name="Cock J.M."/>
            <person name="Elias M."/>
            <person name="Gladyshev V.N."/>
            <person name="Groth M."/>
            <person name="Guda C."/>
            <person name="Hadaegh A."/>
            <person name="Iglesias-Rodriguez M.D."/>
            <person name="Jenkins J."/>
            <person name="Jones B.M."/>
            <person name="Lawson T."/>
            <person name="Leese F."/>
            <person name="Lindquist E."/>
            <person name="Lobanov A."/>
            <person name="Lomsadze A."/>
            <person name="Malik S.B."/>
            <person name="Marsh M.E."/>
            <person name="Mackinder L."/>
            <person name="Mock T."/>
            <person name="Mueller-Roeber B."/>
            <person name="Pagarete A."/>
            <person name="Parker M."/>
            <person name="Probert I."/>
            <person name="Quesneville H."/>
            <person name="Raines C."/>
            <person name="Rensing S.A."/>
            <person name="Riano-Pachon D.M."/>
            <person name="Richier S."/>
            <person name="Rokitta S."/>
            <person name="Shiraiwa Y."/>
            <person name="Soanes D.M."/>
            <person name="van der Giezen M."/>
            <person name="Wahlund T.M."/>
            <person name="Williams B."/>
            <person name="Wilson W."/>
            <person name="Wolfe G."/>
            <person name="Wurch L.L."/>
        </authorList>
    </citation>
    <scope>NUCLEOTIDE SEQUENCE</scope>
</reference>
<proteinExistence type="predicted"/>
<dbReference type="PaxDb" id="2903-EOD07504"/>
<dbReference type="KEGG" id="ehx:EMIHUDRAFT_453330"/>
<feature type="compositionally biased region" description="Low complexity" evidence="1">
    <location>
        <begin position="28"/>
        <end position="45"/>
    </location>
</feature>
<dbReference type="GeneID" id="17253623"/>
<reference evidence="2" key="2">
    <citation type="submission" date="2024-10" db="UniProtKB">
        <authorList>
            <consortium name="EnsemblProtists"/>
        </authorList>
    </citation>
    <scope>IDENTIFICATION</scope>
</reference>